<evidence type="ECO:0000313" key="2">
    <source>
        <dbReference type="Proteomes" id="UP000292702"/>
    </source>
</evidence>
<sequence length="255" mass="28183">MDAYFKPVLVDQPEGLALWLESQFAHAAPYGQRIVLLATALTAWQGMSLIQRNHYQAIAENAITLGQHRTLSVDDMTLLADSPCPRGCAACPDSRPSSPIYDVDSDAASGVGEVEEADTSMEINFGSDDEAEDGHDDILANQTVQAVAAAANDHAQLVRDAEYRRRQASRDLTHADTQSVSSMDTEQLDEAFEEKFGDWMRRNNYESSDSGYSDGYCSGKEGEGYGLEHDWDLAWCVFSLPYRDVLLLMIFIVIV</sequence>
<proteinExistence type="predicted"/>
<gene>
    <name evidence="1" type="ORF">EIP91_008004</name>
</gene>
<dbReference type="Proteomes" id="UP000292702">
    <property type="component" value="Unassembled WGS sequence"/>
</dbReference>
<organism evidence="1 2">
    <name type="scientific">Steccherinum ochraceum</name>
    <dbReference type="NCBI Taxonomy" id="92696"/>
    <lineage>
        <taxon>Eukaryota</taxon>
        <taxon>Fungi</taxon>
        <taxon>Dikarya</taxon>
        <taxon>Basidiomycota</taxon>
        <taxon>Agaricomycotina</taxon>
        <taxon>Agaricomycetes</taxon>
        <taxon>Polyporales</taxon>
        <taxon>Steccherinaceae</taxon>
        <taxon>Steccherinum</taxon>
    </lineage>
</organism>
<dbReference type="EMBL" id="RWJN01000436">
    <property type="protein sequence ID" value="TCD61718.1"/>
    <property type="molecule type" value="Genomic_DNA"/>
</dbReference>
<comment type="caution">
    <text evidence="1">The sequence shown here is derived from an EMBL/GenBank/DDBJ whole genome shotgun (WGS) entry which is preliminary data.</text>
</comment>
<dbReference type="AlphaFoldDB" id="A0A4R0RDL3"/>
<name>A0A4R0RDL3_9APHY</name>
<evidence type="ECO:0000313" key="1">
    <source>
        <dbReference type="EMBL" id="TCD61718.1"/>
    </source>
</evidence>
<reference evidence="1 2" key="1">
    <citation type="submission" date="2018-11" db="EMBL/GenBank/DDBJ databases">
        <title>Genome assembly of Steccherinum ochraceum LE-BIN_3174, the white-rot fungus of the Steccherinaceae family (The Residual Polyporoid clade, Polyporales, Basidiomycota).</title>
        <authorList>
            <person name="Fedorova T.V."/>
            <person name="Glazunova O.A."/>
            <person name="Landesman E.O."/>
            <person name="Moiseenko K.V."/>
            <person name="Psurtseva N.V."/>
            <person name="Savinova O.S."/>
            <person name="Shakhova N.V."/>
            <person name="Tyazhelova T.V."/>
            <person name="Vasina D.V."/>
        </authorList>
    </citation>
    <scope>NUCLEOTIDE SEQUENCE [LARGE SCALE GENOMIC DNA]</scope>
    <source>
        <strain evidence="1 2">LE-BIN_3174</strain>
    </source>
</reference>
<protein>
    <submittedName>
        <fullName evidence="1">Uncharacterized protein</fullName>
    </submittedName>
</protein>
<keyword evidence="2" id="KW-1185">Reference proteome</keyword>
<accession>A0A4R0RDL3</accession>